<dbReference type="Gene3D" id="3.30.40.10">
    <property type="entry name" value="Zinc/RING finger domain, C3HC4 (zinc finger)"/>
    <property type="match status" value="1"/>
</dbReference>
<organism evidence="7 8">
    <name type="scientific">Drosophila busckii</name>
    <name type="common">Fruit fly</name>
    <dbReference type="NCBI Taxonomy" id="30019"/>
    <lineage>
        <taxon>Eukaryota</taxon>
        <taxon>Metazoa</taxon>
        <taxon>Ecdysozoa</taxon>
        <taxon>Arthropoda</taxon>
        <taxon>Hexapoda</taxon>
        <taxon>Insecta</taxon>
        <taxon>Pterygota</taxon>
        <taxon>Neoptera</taxon>
        <taxon>Endopterygota</taxon>
        <taxon>Diptera</taxon>
        <taxon>Brachycera</taxon>
        <taxon>Muscomorpha</taxon>
        <taxon>Ephydroidea</taxon>
        <taxon>Drosophilidae</taxon>
        <taxon>Drosophila</taxon>
    </lineage>
</organism>
<sequence length="106" mass="12176">MADGCSHVLQTDVDVDLDAELCAFCLDRLHNPVQLRCKHSFCRSCLQLYSEARDWSAKRCPLCRRCLTLDELRCRRVASAWRLTILLSIALLTFSLGPFGLLLVYW</sequence>
<evidence type="ECO:0000313" key="8">
    <source>
        <dbReference type="Proteomes" id="UP000494163"/>
    </source>
</evidence>
<evidence type="ECO:0000256" key="1">
    <source>
        <dbReference type="ARBA" id="ARBA00022723"/>
    </source>
</evidence>
<feature type="domain" description="RING-type" evidence="6">
    <location>
        <begin position="22"/>
        <end position="64"/>
    </location>
</feature>
<name>A0A0M4EBX7_DROBS</name>
<keyword evidence="5" id="KW-0472">Membrane</keyword>
<dbReference type="STRING" id="30019.A0A0M4EBX7"/>
<dbReference type="SMART" id="SM00184">
    <property type="entry name" value="RING"/>
    <property type="match status" value="1"/>
</dbReference>
<keyword evidence="3" id="KW-0862">Zinc</keyword>
<dbReference type="InterPro" id="IPR013083">
    <property type="entry name" value="Znf_RING/FYVE/PHD"/>
</dbReference>
<dbReference type="SUPFAM" id="SSF57850">
    <property type="entry name" value="RING/U-box"/>
    <property type="match status" value="1"/>
</dbReference>
<keyword evidence="5" id="KW-0812">Transmembrane</keyword>
<dbReference type="GO" id="GO:0005634">
    <property type="term" value="C:nucleus"/>
    <property type="evidence" value="ECO:0007669"/>
    <property type="project" value="UniProtKB-ARBA"/>
</dbReference>
<evidence type="ECO:0000313" key="7">
    <source>
        <dbReference type="EMBL" id="ALC41127.1"/>
    </source>
</evidence>
<evidence type="ECO:0000259" key="6">
    <source>
        <dbReference type="PROSITE" id="PS50089"/>
    </source>
</evidence>
<accession>A0A0M4EBX7</accession>
<dbReference type="AlphaFoldDB" id="A0A0M4EBX7"/>
<dbReference type="PROSITE" id="PS00518">
    <property type="entry name" value="ZF_RING_1"/>
    <property type="match status" value="1"/>
</dbReference>
<dbReference type="OrthoDB" id="9049620at2759"/>
<gene>
    <name evidence="7" type="ORF">Dbus_chr2Rg706</name>
</gene>
<dbReference type="InterPro" id="IPR017907">
    <property type="entry name" value="Znf_RING_CS"/>
</dbReference>
<dbReference type="InterPro" id="IPR018957">
    <property type="entry name" value="Znf_C3HC4_RING-type"/>
</dbReference>
<evidence type="ECO:0000256" key="5">
    <source>
        <dbReference type="SAM" id="Phobius"/>
    </source>
</evidence>
<evidence type="ECO:0000256" key="3">
    <source>
        <dbReference type="ARBA" id="ARBA00022833"/>
    </source>
</evidence>
<dbReference type="InterPro" id="IPR001841">
    <property type="entry name" value="Znf_RING"/>
</dbReference>
<keyword evidence="2 4" id="KW-0863">Zinc-finger</keyword>
<feature type="transmembrane region" description="Helical" evidence="5">
    <location>
        <begin position="83"/>
        <end position="105"/>
    </location>
</feature>
<dbReference type="Proteomes" id="UP000494163">
    <property type="component" value="Chromosome 2R"/>
</dbReference>
<dbReference type="Pfam" id="PF00097">
    <property type="entry name" value="zf-C3HC4"/>
    <property type="match status" value="1"/>
</dbReference>
<keyword evidence="5" id="KW-1133">Transmembrane helix</keyword>
<protein>
    <submittedName>
        <fullName evidence="7">CG17048</fullName>
    </submittedName>
</protein>
<dbReference type="EMBL" id="CP012524">
    <property type="protein sequence ID" value="ALC41127.1"/>
    <property type="molecule type" value="Genomic_DNA"/>
</dbReference>
<dbReference type="GO" id="GO:0060255">
    <property type="term" value="P:regulation of macromolecule metabolic process"/>
    <property type="evidence" value="ECO:0007669"/>
    <property type="project" value="UniProtKB-ARBA"/>
</dbReference>
<evidence type="ECO:0000256" key="2">
    <source>
        <dbReference type="ARBA" id="ARBA00022771"/>
    </source>
</evidence>
<keyword evidence="1" id="KW-0479">Metal-binding</keyword>
<reference evidence="7 8" key="1">
    <citation type="submission" date="2015-08" db="EMBL/GenBank/DDBJ databases">
        <title>Ancestral chromatin configuration constrains chromatin evolution on differentiating sex chromosomes in Drosophila.</title>
        <authorList>
            <person name="Zhou Q."/>
            <person name="Bachtrog D."/>
        </authorList>
    </citation>
    <scope>NUCLEOTIDE SEQUENCE [LARGE SCALE GENOMIC DNA]</scope>
    <source>
        <tissue evidence="7">Whole larvae</tissue>
    </source>
</reference>
<keyword evidence="8" id="KW-1185">Reference proteome</keyword>
<evidence type="ECO:0000256" key="4">
    <source>
        <dbReference type="PROSITE-ProRule" id="PRU00175"/>
    </source>
</evidence>
<dbReference type="OMA" id="WMATWIL"/>
<dbReference type="PROSITE" id="PS50089">
    <property type="entry name" value="ZF_RING_2"/>
    <property type="match status" value="1"/>
</dbReference>
<proteinExistence type="predicted"/>
<dbReference type="GO" id="GO:0008270">
    <property type="term" value="F:zinc ion binding"/>
    <property type="evidence" value="ECO:0007669"/>
    <property type="project" value="UniProtKB-KW"/>
</dbReference>